<dbReference type="InterPro" id="IPR029060">
    <property type="entry name" value="PIN-like_dom_sf"/>
</dbReference>
<organism evidence="1 2">
    <name type="scientific">Branchiibius cervicis</name>
    <dbReference type="NCBI Taxonomy" id="908252"/>
    <lineage>
        <taxon>Bacteria</taxon>
        <taxon>Bacillati</taxon>
        <taxon>Actinomycetota</taxon>
        <taxon>Actinomycetes</taxon>
        <taxon>Micrococcales</taxon>
        <taxon>Dermacoccaceae</taxon>
        <taxon>Branchiibius</taxon>
    </lineage>
</organism>
<sequence>MTTDTARPALLDVNVLLALTLDQHVHHAAAHRLFPTVAAAWATTPITESGLVRLLLTPQVVGRRVMSSEAVSVLNGLRDQPGWEWWSDDASFADTNLDLRQLMGRRQVTDMHLLDLTVRRNGILVSFDAAIPATVSPAHRDHVVVWAS</sequence>
<accession>A0ABW2AV20</accession>
<evidence type="ECO:0000313" key="1">
    <source>
        <dbReference type="EMBL" id="MFC6714514.1"/>
    </source>
</evidence>
<gene>
    <name evidence="1" type="ORF">ACFQBT_12080</name>
</gene>
<dbReference type="EMBL" id="JBHSWJ010000002">
    <property type="protein sequence ID" value="MFC6714514.1"/>
    <property type="molecule type" value="Genomic_DNA"/>
</dbReference>
<dbReference type="SUPFAM" id="SSF88723">
    <property type="entry name" value="PIN domain-like"/>
    <property type="match status" value="1"/>
</dbReference>
<name>A0ABW2AV20_9MICO</name>
<dbReference type="RefSeq" id="WP_377822977.1">
    <property type="nucleotide sequence ID" value="NZ_JBHSWJ010000002.1"/>
</dbReference>
<dbReference type="InterPro" id="IPR006226">
    <property type="entry name" value="Mtu_PIN"/>
</dbReference>
<reference evidence="2" key="1">
    <citation type="journal article" date="2019" name="Int. J. Syst. Evol. Microbiol.">
        <title>The Global Catalogue of Microorganisms (GCM) 10K type strain sequencing project: providing services to taxonomists for standard genome sequencing and annotation.</title>
        <authorList>
            <consortium name="The Broad Institute Genomics Platform"/>
            <consortium name="The Broad Institute Genome Sequencing Center for Infectious Disease"/>
            <person name="Wu L."/>
            <person name="Ma J."/>
        </authorList>
    </citation>
    <scope>NUCLEOTIDE SEQUENCE [LARGE SCALE GENOMIC DNA]</scope>
    <source>
        <strain evidence="2">NBRC 106593</strain>
    </source>
</reference>
<comment type="caution">
    <text evidence="1">The sequence shown here is derived from an EMBL/GenBank/DDBJ whole genome shotgun (WGS) entry which is preliminary data.</text>
</comment>
<dbReference type="NCBIfam" id="TIGR00028">
    <property type="entry name" value="Mtu_PIN_fam"/>
    <property type="match status" value="1"/>
</dbReference>
<protein>
    <submittedName>
        <fullName evidence="1">TA system VapC family ribonuclease toxin</fullName>
    </submittedName>
</protein>
<proteinExistence type="predicted"/>
<dbReference type="Proteomes" id="UP001596356">
    <property type="component" value="Unassembled WGS sequence"/>
</dbReference>
<keyword evidence="2" id="KW-1185">Reference proteome</keyword>
<evidence type="ECO:0000313" key="2">
    <source>
        <dbReference type="Proteomes" id="UP001596356"/>
    </source>
</evidence>